<dbReference type="InterPro" id="IPR036097">
    <property type="entry name" value="HisK_dim/P_sf"/>
</dbReference>
<evidence type="ECO:0000313" key="10">
    <source>
        <dbReference type="EMBL" id="MCU6698834.1"/>
    </source>
</evidence>
<dbReference type="Pfam" id="PF00512">
    <property type="entry name" value="HisKA"/>
    <property type="match status" value="1"/>
</dbReference>
<evidence type="ECO:0000256" key="8">
    <source>
        <dbReference type="SAM" id="Phobius"/>
    </source>
</evidence>
<dbReference type="SMART" id="SM00388">
    <property type="entry name" value="HisKA"/>
    <property type="match status" value="1"/>
</dbReference>
<keyword evidence="8" id="KW-0812">Transmembrane</keyword>
<dbReference type="RefSeq" id="WP_262580624.1">
    <property type="nucleotide sequence ID" value="NZ_JAOQJV010000001.1"/>
</dbReference>
<organism evidence="10 11">
    <name type="scientific">Dorea ammoniilytica</name>
    <dbReference type="NCBI Taxonomy" id="2981788"/>
    <lineage>
        <taxon>Bacteria</taxon>
        <taxon>Bacillati</taxon>
        <taxon>Bacillota</taxon>
        <taxon>Clostridia</taxon>
        <taxon>Lachnospirales</taxon>
        <taxon>Lachnospiraceae</taxon>
        <taxon>Dorea</taxon>
    </lineage>
</organism>
<dbReference type="PANTHER" id="PTHR45453">
    <property type="entry name" value="PHOSPHATE REGULON SENSOR PROTEIN PHOR"/>
    <property type="match status" value="1"/>
</dbReference>
<name>A0ABT2S2L0_9FIRM</name>
<gene>
    <name evidence="10" type="ORF">OCV65_01070</name>
</gene>
<dbReference type="CDD" id="cd00082">
    <property type="entry name" value="HisKA"/>
    <property type="match status" value="1"/>
</dbReference>
<accession>A0ABT2S2L0</accession>
<keyword evidence="8" id="KW-1133">Transmembrane helix</keyword>
<dbReference type="GO" id="GO:0016301">
    <property type="term" value="F:kinase activity"/>
    <property type="evidence" value="ECO:0007669"/>
    <property type="project" value="UniProtKB-KW"/>
</dbReference>
<comment type="catalytic activity">
    <reaction evidence="1">
        <text>ATP + protein L-histidine = ADP + protein N-phospho-L-histidine.</text>
        <dbReference type="EC" id="2.7.13.3"/>
    </reaction>
</comment>
<dbReference type="SUPFAM" id="SSF55874">
    <property type="entry name" value="ATPase domain of HSP90 chaperone/DNA topoisomerase II/histidine kinase"/>
    <property type="match status" value="1"/>
</dbReference>
<evidence type="ECO:0000256" key="3">
    <source>
        <dbReference type="ARBA" id="ARBA00012438"/>
    </source>
</evidence>
<proteinExistence type="predicted"/>
<reference evidence="10 11" key="1">
    <citation type="journal article" date="2021" name="ISME Commun">
        <title>Automated analysis of genomic sequences facilitates high-throughput and comprehensive description of bacteria.</title>
        <authorList>
            <person name="Hitch T.C.A."/>
        </authorList>
    </citation>
    <scope>NUCLEOTIDE SEQUENCE [LARGE SCALE GENOMIC DNA]</scope>
    <source>
        <strain evidence="10 11">Sanger_02</strain>
    </source>
</reference>
<keyword evidence="11" id="KW-1185">Reference proteome</keyword>
<keyword evidence="4" id="KW-0597">Phosphoprotein</keyword>
<keyword evidence="6 10" id="KW-0418">Kinase</keyword>
<keyword evidence="8" id="KW-0472">Membrane</keyword>
<comment type="caution">
    <text evidence="10">The sequence shown here is derived from an EMBL/GenBank/DDBJ whole genome shotgun (WGS) entry which is preliminary data.</text>
</comment>
<evidence type="ECO:0000256" key="2">
    <source>
        <dbReference type="ARBA" id="ARBA00004370"/>
    </source>
</evidence>
<comment type="subcellular location">
    <subcellularLocation>
        <location evidence="2">Membrane</location>
    </subcellularLocation>
</comment>
<dbReference type="PROSITE" id="PS50109">
    <property type="entry name" value="HIS_KIN"/>
    <property type="match status" value="1"/>
</dbReference>
<dbReference type="Pfam" id="PF02518">
    <property type="entry name" value="HATPase_c"/>
    <property type="match status" value="1"/>
</dbReference>
<evidence type="ECO:0000256" key="1">
    <source>
        <dbReference type="ARBA" id="ARBA00000085"/>
    </source>
</evidence>
<sequence>MDHFSKKDMLKITGKWLVIFGTIMIIFCAYQYRLGSMYISRMISLVGSLEHQTDVETAIFGEFQEEDYQSGLQSIRDAGLEKTGEDNLYQTIISYGRNWYVVMTVMLCLTGMAYDCYRCRKNAARAEKYAEQIREEERTRLQEEKDYVIKEREKMGAYMENIAHQLKTPTAGMMLGLEYLQDTEADEQRQRRLGQCINQLERMSDMTASLLRLAQIDSGKIWMKKKKENLSELLNESVDAVEPLRAAKSIDFQQEIPEETMLSCDAFWVREAFKNLLKNATEHTPENGQIRMTLDVSIGQYDIRIYNSGAEITMDQREKIFDRFYQTDGDKKDSFGIGLHLSREIFRMHQGTVRVLESDETGTTFQILLPIFTAKDAGSNLTEL</sequence>
<dbReference type="InterPro" id="IPR003594">
    <property type="entry name" value="HATPase_dom"/>
</dbReference>
<dbReference type="Gene3D" id="3.30.565.10">
    <property type="entry name" value="Histidine kinase-like ATPase, C-terminal domain"/>
    <property type="match status" value="1"/>
</dbReference>
<evidence type="ECO:0000256" key="6">
    <source>
        <dbReference type="ARBA" id="ARBA00022777"/>
    </source>
</evidence>
<dbReference type="InterPro" id="IPR036890">
    <property type="entry name" value="HATPase_C_sf"/>
</dbReference>
<dbReference type="EMBL" id="JAOQJV010000001">
    <property type="protein sequence ID" value="MCU6698834.1"/>
    <property type="molecule type" value="Genomic_DNA"/>
</dbReference>
<dbReference type="Proteomes" id="UP001207605">
    <property type="component" value="Unassembled WGS sequence"/>
</dbReference>
<protein>
    <recommendedName>
        <fullName evidence="3">histidine kinase</fullName>
        <ecNumber evidence="3">2.7.13.3</ecNumber>
    </recommendedName>
</protein>
<dbReference type="InterPro" id="IPR005467">
    <property type="entry name" value="His_kinase_dom"/>
</dbReference>
<feature type="domain" description="Histidine kinase" evidence="9">
    <location>
        <begin position="161"/>
        <end position="373"/>
    </location>
</feature>
<evidence type="ECO:0000256" key="5">
    <source>
        <dbReference type="ARBA" id="ARBA00022679"/>
    </source>
</evidence>
<dbReference type="InterPro" id="IPR050351">
    <property type="entry name" value="BphY/WalK/GraS-like"/>
</dbReference>
<evidence type="ECO:0000256" key="4">
    <source>
        <dbReference type="ARBA" id="ARBA00022553"/>
    </source>
</evidence>
<keyword evidence="5" id="KW-0808">Transferase</keyword>
<dbReference type="InterPro" id="IPR003661">
    <property type="entry name" value="HisK_dim/P_dom"/>
</dbReference>
<keyword evidence="7" id="KW-0902">Two-component regulatory system</keyword>
<dbReference type="PRINTS" id="PR00344">
    <property type="entry name" value="BCTRLSENSOR"/>
</dbReference>
<dbReference type="SMART" id="SM00387">
    <property type="entry name" value="HATPase_c"/>
    <property type="match status" value="1"/>
</dbReference>
<evidence type="ECO:0000259" key="9">
    <source>
        <dbReference type="PROSITE" id="PS50109"/>
    </source>
</evidence>
<feature type="transmembrane region" description="Helical" evidence="8">
    <location>
        <begin position="12"/>
        <end position="32"/>
    </location>
</feature>
<dbReference type="SUPFAM" id="SSF47384">
    <property type="entry name" value="Homodimeric domain of signal transducing histidine kinase"/>
    <property type="match status" value="1"/>
</dbReference>
<evidence type="ECO:0000256" key="7">
    <source>
        <dbReference type="ARBA" id="ARBA00023012"/>
    </source>
</evidence>
<evidence type="ECO:0000313" key="11">
    <source>
        <dbReference type="Proteomes" id="UP001207605"/>
    </source>
</evidence>
<dbReference type="InterPro" id="IPR004358">
    <property type="entry name" value="Sig_transdc_His_kin-like_C"/>
</dbReference>
<dbReference type="Gene3D" id="1.10.287.130">
    <property type="match status" value="1"/>
</dbReference>
<dbReference type="EC" id="2.7.13.3" evidence="3"/>
<dbReference type="PANTHER" id="PTHR45453:SF1">
    <property type="entry name" value="PHOSPHATE REGULON SENSOR PROTEIN PHOR"/>
    <property type="match status" value="1"/>
</dbReference>